<sequence>MPRVTQIRFRNSGTSDADNTCAICPVDLGVGPGARAVNGMELRFRIEGHRAGLEYDITRTRRDSLWQRVGGVWTQLGTNPMGTNDDHHDQDEALTPAAASSTRSTGPGIPISCCRRPPRHWEAAWCGRAP</sequence>
<evidence type="ECO:0000256" key="1">
    <source>
        <dbReference type="SAM" id="MobiDB-lite"/>
    </source>
</evidence>
<keyword evidence="3" id="KW-1185">Reference proteome</keyword>
<feature type="region of interest" description="Disordered" evidence="1">
    <location>
        <begin position="79"/>
        <end position="111"/>
    </location>
</feature>
<evidence type="ECO:0000313" key="2">
    <source>
        <dbReference type="EMBL" id="MFC5176559.1"/>
    </source>
</evidence>
<name>A0ABW0BGV2_9ACTN</name>
<evidence type="ECO:0000313" key="3">
    <source>
        <dbReference type="Proteomes" id="UP001596087"/>
    </source>
</evidence>
<dbReference type="Proteomes" id="UP001596087">
    <property type="component" value="Unassembled WGS sequence"/>
</dbReference>
<dbReference type="EMBL" id="JBHSKD010000007">
    <property type="protein sequence ID" value="MFC5176559.1"/>
    <property type="molecule type" value="Genomic_DNA"/>
</dbReference>
<reference evidence="3" key="1">
    <citation type="journal article" date="2019" name="Int. J. Syst. Evol. Microbiol.">
        <title>The Global Catalogue of Microorganisms (GCM) 10K type strain sequencing project: providing services to taxonomists for standard genome sequencing and annotation.</title>
        <authorList>
            <consortium name="The Broad Institute Genomics Platform"/>
            <consortium name="The Broad Institute Genome Sequencing Center for Infectious Disease"/>
            <person name="Wu L."/>
            <person name="Ma J."/>
        </authorList>
    </citation>
    <scope>NUCLEOTIDE SEQUENCE [LARGE SCALE GENOMIC DNA]</scope>
    <source>
        <strain evidence="3">DFY41</strain>
    </source>
</reference>
<comment type="caution">
    <text evidence="2">The sequence shown here is derived from an EMBL/GenBank/DDBJ whole genome shotgun (WGS) entry which is preliminary data.</text>
</comment>
<organism evidence="2 3">
    <name type="scientific">Nocardioides taihuensis</name>
    <dbReference type="NCBI Taxonomy" id="1835606"/>
    <lineage>
        <taxon>Bacteria</taxon>
        <taxon>Bacillati</taxon>
        <taxon>Actinomycetota</taxon>
        <taxon>Actinomycetes</taxon>
        <taxon>Propionibacteriales</taxon>
        <taxon>Nocardioidaceae</taxon>
        <taxon>Nocardioides</taxon>
    </lineage>
</organism>
<proteinExistence type="predicted"/>
<accession>A0ABW0BGV2</accession>
<gene>
    <name evidence="2" type="ORF">ACFPGP_07735</name>
</gene>
<dbReference type="RefSeq" id="WP_378588968.1">
    <property type="nucleotide sequence ID" value="NZ_JBHSKD010000007.1"/>
</dbReference>
<protein>
    <submittedName>
        <fullName evidence="2">Uncharacterized protein</fullName>
    </submittedName>
</protein>